<name>A0ABW4VIN7_9BACT</name>
<dbReference type="Gene3D" id="2.180.10.10">
    <property type="entry name" value="RHS repeat-associated core"/>
    <property type="match status" value="2"/>
</dbReference>
<protein>
    <submittedName>
        <fullName evidence="2">DUF6443 domain-containing protein</fullName>
    </submittedName>
</protein>
<proteinExistence type="predicted"/>
<organism evidence="2 3">
    <name type="scientific">Belliella marina</name>
    <dbReference type="NCBI Taxonomy" id="1644146"/>
    <lineage>
        <taxon>Bacteria</taxon>
        <taxon>Pseudomonadati</taxon>
        <taxon>Bacteroidota</taxon>
        <taxon>Cytophagia</taxon>
        <taxon>Cytophagales</taxon>
        <taxon>Cyclobacteriaceae</taxon>
        <taxon>Belliella</taxon>
    </lineage>
</organism>
<accession>A0ABW4VIN7</accession>
<dbReference type="InterPro" id="IPR045619">
    <property type="entry name" value="DUF6443"/>
</dbReference>
<dbReference type="EMBL" id="JBHUHR010000021">
    <property type="protein sequence ID" value="MFD2034504.1"/>
    <property type="molecule type" value="Genomic_DNA"/>
</dbReference>
<dbReference type="Proteomes" id="UP001597361">
    <property type="component" value="Unassembled WGS sequence"/>
</dbReference>
<dbReference type="PANTHER" id="PTHR32305:SF15">
    <property type="entry name" value="PROTEIN RHSA-RELATED"/>
    <property type="match status" value="1"/>
</dbReference>
<evidence type="ECO:0000259" key="1">
    <source>
        <dbReference type="Pfam" id="PF20041"/>
    </source>
</evidence>
<dbReference type="Pfam" id="PF20041">
    <property type="entry name" value="DUF6443"/>
    <property type="match status" value="1"/>
</dbReference>
<dbReference type="InterPro" id="IPR022385">
    <property type="entry name" value="Rhs_assc_core"/>
</dbReference>
<keyword evidence="3" id="KW-1185">Reference proteome</keyword>
<comment type="caution">
    <text evidence="2">The sequence shown here is derived from an EMBL/GenBank/DDBJ whole genome shotgun (WGS) entry which is preliminary data.</text>
</comment>
<feature type="domain" description="DUF6443" evidence="1">
    <location>
        <begin position="89"/>
        <end position="214"/>
    </location>
</feature>
<evidence type="ECO:0000313" key="2">
    <source>
        <dbReference type="EMBL" id="MFD2034504.1"/>
    </source>
</evidence>
<dbReference type="InterPro" id="IPR050708">
    <property type="entry name" value="T6SS_VgrG/RHS"/>
</dbReference>
<evidence type="ECO:0000313" key="3">
    <source>
        <dbReference type="Proteomes" id="UP001597361"/>
    </source>
</evidence>
<gene>
    <name evidence="2" type="ORF">ACFSKL_06875</name>
</gene>
<reference evidence="3" key="1">
    <citation type="journal article" date="2019" name="Int. J. Syst. Evol. Microbiol.">
        <title>The Global Catalogue of Microorganisms (GCM) 10K type strain sequencing project: providing services to taxonomists for standard genome sequencing and annotation.</title>
        <authorList>
            <consortium name="The Broad Institute Genomics Platform"/>
            <consortium name="The Broad Institute Genome Sequencing Center for Infectious Disease"/>
            <person name="Wu L."/>
            <person name="Ma J."/>
        </authorList>
    </citation>
    <scope>NUCLEOTIDE SEQUENCE [LARGE SCALE GENOMIC DNA]</scope>
    <source>
        <strain evidence="3">CGMCC 1.15180</strain>
    </source>
</reference>
<sequence length="1461" mass="161449">MKNLIMTLFLFVWVIIPALTQQTKIVENEQKSQYENTSYLIVGSLTLKAGFHVNSAQTGDFFARLLDNQTAAAPSEGQNFVRKESVYTYGVTTDDEVLALTSNDKSTSFSYMDGLGRGLQSVIVQGNPSKKDIVQPVYYDSKHRASRSYLPYRSTGSNGAFRANALTEQATFYNSPPSGVTGDSKAYSTTVFEDSPLERVLGVTKVGNDFQNELATGRFTVNTASTVRRWGIVNNLPRSSSFYPAGSLSIQESTDESGTKSRTYTDMAGRTILSQTQSTASAWLNTYYVYNDYSELLFVIPPQSSATLTPSEDHVNLWHFQYQYDEFGRQIGSKAPGTGWTYTIYDKWDRPVLTQDAEQREKSTHEWTYVKYDIHNRPVITGTIPISTAIGTLRTQVANSPALRFETRNTSARGYTLTSSYPTNATDARVLGITYYDDYSFSTNSGWSNNNSSYIFQAITGVTPNSFELDVKGLATGSKTRTQGNSVQWIYSVTYYDQYYQPIQTVSSHQMGTTGLIRSSSKYAFSGEIQQNITTYTHSLGTTNIQRRFTYDHAGRPIKTYHKINNESEVLLSWYQYNELGEPVNVIHHSRNDGGNFLYKTVSKSTIQGWMDEVEYRYSNNDLVFRQKLDYNKPNGISNNTRLDGMITSNQWKHYGSQPVQAYNYTYNIPKRLTASTYWENGGSEWSKNDFYTENNIAYSGNGNITSLRRNKDISGTARQIDNLTYTYSGNRLTAVADAAPTAYKAEGFDDGNPSGTDYAYNENGFLISDVNKGITGITYTLLDRPERVTLSTGANIRYTYSAGGGLMTVSYHSTSNGPADRTLQYVGELVFENGVLTDINHELGRVRADAGNKYQYYLTDHLGSTRVVLQEDPDVFVSSAGFEIESMDKESSQFIGYDDVTKIAAGMLNHTSGEESTYAMRLSGGYGENIGLAKSVSVMAGDTIRMEVYGKYIDLGEAKQNPAVMSVLMAITAADPVSMGVDGGMATAMRARTDGNSGLAGLLTAKKEKGDAPPAYLNYLFFDREMNYKYGGFVQMSNRAREDGSNVAHERLAQEVVAEEPGYYYIYLSNDSNKGSEAFFDDFTIMTSESYIVQQIDYYPYGMIARNNVRTGDKTTNDLFQGKTYEELTSWYDFHARQYDAALGRWFGVDPQDQFSSPYLAMGNNPVMMVDPDGEFAGLVLGAMAAGATQSALFYAASLTAGNSWDWGQFGKSLAIGAISGATTGGIDVLSTSLMKNVYGVIPGALVKGGLSAAGSGISSGLGNVLMDGSWSSFGSGFGKGAMIGGLMGGISGGFSGYQNAKNSVFERNILFGGLTENGRKDAFKHFVLKHELFQSGMMDYSFENIENAFGTTQAIEPGTGNNISIAKAARQFPNGVNSKYSFNSKKLMSLTKIEANVIHEKQHILDLHLGKVNKILYKASSNEEFRAILEIRAHEAVLNAGFQKSYNLSRIKYWSNFIK</sequence>
<dbReference type="RefSeq" id="WP_376884729.1">
    <property type="nucleotide sequence ID" value="NZ_JBHUHR010000021.1"/>
</dbReference>
<dbReference type="NCBIfam" id="TIGR03696">
    <property type="entry name" value="Rhs_assc_core"/>
    <property type="match status" value="1"/>
</dbReference>
<dbReference type="PANTHER" id="PTHR32305">
    <property type="match status" value="1"/>
</dbReference>